<name>A0AAN7PDP8_9COLE</name>
<dbReference type="EMBL" id="JARPUR010000002">
    <property type="protein sequence ID" value="KAK4882833.1"/>
    <property type="molecule type" value="Genomic_DNA"/>
</dbReference>
<dbReference type="GO" id="GO:0036064">
    <property type="term" value="C:ciliary basal body"/>
    <property type="evidence" value="ECO:0007669"/>
    <property type="project" value="TreeGrafter"/>
</dbReference>
<reference evidence="3" key="1">
    <citation type="submission" date="2023-01" db="EMBL/GenBank/DDBJ databases">
        <title>Key to firefly adult light organ development and bioluminescence: homeobox transcription factors regulate luciferase expression and transportation to peroxisome.</title>
        <authorList>
            <person name="Fu X."/>
        </authorList>
    </citation>
    <scope>NUCLEOTIDE SEQUENCE [LARGE SCALE GENOMIC DNA]</scope>
</reference>
<proteinExistence type="predicted"/>
<dbReference type="GO" id="GO:0000922">
    <property type="term" value="C:spindle pole"/>
    <property type="evidence" value="ECO:0007669"/>
    <property type="project" value="TreeGrafter"/>
</dbReference>
<dbReference type="InterPro" id="IPR001680">
    <property type="entry name" value="WD40_rpt"/>
</dbReference>
<dbReference type="InterPro" id="IPR015943">
    <property type="entry name" value="WD40/YVTN_repeat-like_dom_sf"/>
</dbReference>
<feature type="repeat" description="WD" evidence="1">
    <location>
        <begin position="200"/>
        <end position="242"/>
    </location>
</feature>
<dbReference type="GO" id="GO:0005813">
    <property type="term" value="C:centrosome"/>
    <property type="evidence" value="ECO:0007669"/>
    <property type="project" value="TreeGrafter"/>
</dbReference>
<dbReference type="Proteomes" id="UP001353858">
    <property type="component" value="Unassembled WGS sequence"/>
</dbReference>
<dbReference type="InterPro" id="IPR036322">
    <property type="entry name" value="WD40_repeat_dom_sf"/>
</dbReference>
<dbReference type="PANTHER" id="PTHR44414:SF1">
    <property type="entry name" value="PROTEIN NEDD1"/>
    <property type="match status" value="1"/>
</dbReference>
<dbReference type="GO" id="GO:0005814">
    <property type="term" value="C:centriole"/>
    <property type="evidence" value="ECO:0007669"/>
    <property type="project" value="TreeGrafter"/>
</dbReference>
<dbReference type="GO" id="GO:0043015">
    <property type="term" value="F:gamma-tubulin binding"/>
    <property type="evidence" value="ECO:0007669"/>
    <property type="project" value="TreeGrafter"/>
</dbReference>
<evidence type="ECO:0000256" key="1">
    <source>
        <dbReference type="PROSITE-ProRule" id="PRU00221"/>
    </source>
</evidence>
<accession>A0AAN7PDP8</accession>
<dbReference type="PROSITE" id="PS50082">
    <property type="entry name" value="WD_REPEATS_2"/>
    <property type="match status" value="1"/>
</dbReference>
<comment type="caution">
    <text evidence="2">The sequence shown here is derived from an EMBL/GenBank/DDBJ whole genome shotgun (WGS) entry which is preliminary data.</text>
</comment>
<dbReference type="SUPFAM" id="SSF50978">
    <property type="entry name" value="WD40 repeat-like"/>
    <property type="match status" value="1"/>
</dbReference>
<keyword evidence="1" id="KW-0853">WD repeat</keyword>
<dbReference type="GO" id="GO:0005737">
    <property type="term" value="C:cytoplasm"/>
    <property type="evidence" value="ECO:0007669"/>
    <property type="project" value="TreeGrafter"/>
</dbReference>
<dbReference type="GO" id="GO:0007020">
    <property type="term" value="P:microtubule nucleation"/>
    <property type="evidence" value="ECO:0007669"/>
    <property type="project" value="TreeGrafter"/>
</dbReference>
<gene>
    <name evidence="2" type="ORF">RN001_006152</name>
</gene>
<protein>
    <submittedName>
        <fullName evidence="2">Uncharacterized protein</fullName>
    </submittedName>
</protein>
<dbReference type="GO" id="GO:0000278">
    <property type="term" value="P:mitotic cell cycle"/>
    <property type="evidence" value="ECO:0007669"/>
    <property type="project" value="TreeGrafter"/>
</dbReference>
<organism evidence="2 3">
    <name type="scientific">Aquatica leii</name>
    <dbReference type="NCBI Taxonomy" id="1421715"/>
    <lineage>
        <taxon>Eukaryota</taxon>
        <taxon>Metazoa</taxon>
        <taxon>Ecdysozoa</taxon>
        <taxon>Arthropoda</taxon>
        <taxon>Hexapoda</taxon>
        <taxon>Insecta</taxon>
        <taxon>Pterygota</taxon>
        <taxon>Neoptera</taxon>
        <taxon>Endopterygota</taxon>
        <taxon>Coleoptera</taxon>
        <taxon>Polyphaga</taxon>
        <taxon>Elateriformia</taxon>
        <taxon>Elateroidea</taxon>
        <taxon>Lampyridae</taxon>
        <taxon>Luciolinae</taxon>
        <taxon>Aquatica</taxon>
    </lineage>
</organism>
<dbReference type="InterPro" id="IPR052818">
    <property type="entry name" value="NEDD1_Spindle_Assembly"/>
</dbReference>
<dbReference type="Gene3D" id="2.130.10.10">
    <property type="entry name" value="YVTN repeat-like/Quinoprotein amine dehydrogenase"/>
    <property type="match status" value="2"/>
</dbReference>
<sequence>MSVIASTSDCLKIHNWLNGSIIQHYTPENISSNSSIKSISWSRDGRWMLLTPSTGASKLLGVGKNLKVIQTLEDIYYPTYAVFQHTTKRNVAIGTVSGAILIYDIKQRTVKKRFPRAPSSIFSFKWNCKDSHIAAACINGDIILYNNISLNISSSYKIPQTKTVSAINFHNCRRNLLCAGSEEGIVAVWDINTNHVLYNLKAHQATVTDLTFSPIRSDVLVSSGLDRRLQFYDILSRQCITEIELINSATAIDFSPCGTYLGVGSQIGNIMLYDTRSFKKPISAFVGHAHKKIGHLFFQTVLGGFDSENFSITISEDESEKTQNLEYKKKVDSLGLISYDSFENKIINNSKKGNEDSFLTALGLETSAHISEISIRLDNFRNVTSEEDQQYTDIEKNVLLQNTVSSQKPLLKEVSSTPKHLLEKLPSITESPIITSSGNVANFSLEEVTHTVRQVVRNELETELEKLKFDIKSDLLQAIHDVRLGILNIQMANIQQSLSTETKLNSMYKMLKRIEIFQDEGDGNKNFKF</sequence>
<evidence type="ECO:0000313" key="3">
    <source>
        <dbReference type="Proteomes" id="UP001353858"/>
    </source>
</evidence>
<keyword evidence="3" id="KW-1185">Reference proteome</keyword>
<evidence type="ECO:0000313" key="2">
    <source>
        <dbReference type="EMBL" id="KAK4882833.1"/>
    </source>
</evidence>
<dbReference type="Pfam" id="PF00400">
    <property type="entry name" value="WD40"/>
    <property type="match status" value="1"/>
</dbReference>
<dbReference type="AlphaFoldDB" id="A0AAN7PDP8"/>
<dbReference type="PANTHER" id="PTHR44414">
    <property type="entry name" value="PROTEIN NEDD1"/>
    <property type="match status" value="1"/>
</dbReference>
<dbReference type="SMART" id="SM00320">
    <property type="entry name" value="WD40"/>
    <property type="match status" value="5"/>
</dbReference>